<reference evidence="1 2" key="1">
    <citation type="submission" date="2022-07" db="EMBL/GenBank/DDBJ databases">
        <title>Fecal culturing of patients with breast cancer.</title>
        <authorList>
            <person name="Teng N.M.Y."/>
            <person name="Kiu R."/>
            <person name="Evans R."/>
            <person name="Baker D.J."/>
            <person name="Zenner C."/>
            <person name="Robinson S.D."/>
            <person name="Hall L.J."/>
        </authorList>
    </citation>
    <scope>NUCLEOTIDE SEQUENCE [LARGE SCALE GENOMIC DNA]</scope>
    <source>
        <strain evidence="1 2">LH1063</strain>
    </source>
</reference>
<comment type="caution">
    <text evidence="1">The sequence shown here is derived from an EMBL/GenBank/DDBJ whole genome shotgun (WGS) entry which is preliminary data.</text>
</comment>
<name>A0ABT1MKG8_9BACT</name>
<sequence length="58" mass="6895">MEKVLIPQKRMNKRTRLHGYAVFFLSSFLEKEQGYVFVNKNRLALPRAKGILSRWSQI</sequence>
<evidence type="ECO:0000313" key="1">
    <source>
        <dbReference type="EMBL" id="MCP9613127.1"/>
    </source>
</evidence>
<protein>
    <submittedName>
        <fullName evidence="1">Uncharacterized protein</fullName>
    </submittedName>
</protein>
<dbReference type="RefSeq" id="WP_255028522.1">
    <property type="nucleotide sequence ID" value="NZ_JANDHW010000025.1"/>
</dbReference>
<dbReference type="Proteomes" id="UP001205603">
    <property type="component" value="Unassembled WGS sequence"/>
</dbReference>
<evidence type="ECO:0000313" key="2">
    <source>
        <dbReference type="Proteomes" id="UP001205603"/>
    </source>
</evidence>
<gene>
    <name evidence="1" type="ORF">NMU02_13600</name>
</gene>
<accession>A0ABT1MKG8</accession>
<dbReference type="EMBL" id="JANDHW010000025">
    <property type="protein sequence ID" value="MCP9613127.1"/>
    <property type="molecule type" value="Genomic_DNA"/>
</dbReference>
<organism evidence="1 2">
    <name type="scientific">Coprobacter tertius</name>
    <dbReference type="NCBI Taxonomy" id="2944915"/>
    <lineage>
        <taxon>Bacteria</taxon>
        <taxon>Pseudomonadati</taxon>
        <taxon>Bacteroidota</taxon>
        <taxon>Bacteroidia</taxon>
        <taxon>Bacteroidales</taxon>
        <taxon>Barnesiellaceae</taxon>
        <taxon>Coprobacter</taxon>
    </lineage>
</organism>
<keyword evidence="2" id="KW-1185">Reference proteome</keyword>
<proteinExistence type="predicted"/>